<comment type="caution">
    <text evidence="1">The sequence shown here is derived from an EMBL/GenBank/DDBJ whole genome shotgun (WGS) entry which is preliminary data.</text>
</comment>
<dbReference type="EMBL" id="NQIK02000005">
    <property type="protein sequence ID" value="KAF7570050.1"/>
    <property type="molecule type" value="Genomic_DNA"/>
</dbReference>
<dbReference type="KEGG" id="ptrr:6350334"/>
<evidence type="ECO:0000313" key="1">
    <source>
        <dbReference type="EMBL" id="KAF7570050.1"/>
    </source>
</evidence>
<sequence length="55" mass="6421">MADVNERRKAQNRTAQKKYRELVDAWPETEPLVPQLKPGPKKQRNHVTMLLTVLP</sequence>
<protein>
    <submittedName>
        <fullName evidence="1">Uncharacterized protein</fullName>
    </submittedName>
</protein>
<evidence type="ECO:0000313" key="2">
    <source>
        <dbReference type="Proteomes" id="UP000245464"/>
    </source>
</evidence>
<proteinExistence type="predicted"/>
<dbReference type="GeneID" id="6350334"/>
<dbReference type="RefSeq" id="XP_001942347.2">
    <property type="nucleotide sequence ID" value="XM_001942312.2"/>
</dbReference>
<name>A0A317AY17_9PLEO</name>
<organism evidence="1 2">
    <name type="scientific">Pyrenophora tritici-repentis</name>
    <dbReference type="NCBI Taxonomy" id="45151"/>
    <lineage>
        <taxon>Eukaryota</taxon>
        <taxon>Fungi</taxon>
        <taxon>Dikarya</taxon>
        <taxon>Ascomycota</taxon>
        <taxon>Pezizomycotina</taxon>
        <taxon>Dothideomycetes</taxon>
        <taxon>Pleosporomycetidae</taxon>
        <taxon>Pleosporales</taxon>
        <taxon>Pleosporineae</taxon>
        <taxon>Pleosporaceae</taxon>
        <taxon>Pyrenophora</taxon>
    </lineage>
</organism>
<gene>
    <name evidence="1" type="ORF">PtrM4_100520</name>
</gene>
<dbReference type="Proteomes" id="UP000245464">
    <property type="component" value="Chromosome 5"/>
</dbReference>
<accession>A0A317AY17</accession>
<reference evidence="1 2" key="1">
    <citation type="journal article" date="2018" name="BMC Genomics">
        <title>Comparative genomics of the wheat fungal pathogen Pyrenophora tritici-repentis reveals chromosomal variations and genome plasticity.</title>
        <authorList>
            <person name="Moolhuijzen P."/>
            <person name="See P.T."/>
            <person name="Hane J.K."/>
            <person name="Shi G."/>
            <person name="Liu Z."/>
            <person name="Oliver R.P."/>
            <person name="Moffat C.S."/>
        </authorList>
    </citation>
    <scope>NUCLEOTIDE SEQUENCE [LARGE SCALE GENOMIC DNA]</scope>
    <source>
        <strain evidence="1">M4</strain>
    </source>
</reference>
<dbReference type="AlphaFoldDB" id="A0A317AY17"/>